<evidence type="ECO:0000313" key="6">
    <source>
        <dbReference type="EMBL" id="SNR85701.1"/>
    </source>
</evidence>
<feature type="transmembrane region" description="Helical" evidence="5">
    <location>
        <begin position="9"/>
        <end position="26"/>
    </location>
</feature>
<name>A0A238ZRL9_9BACT</name>
<sequence>MERTKGQKILEIVASAFGVTGLFITALGYPNIGFMVALCASTLYAVYAFKTKQYGILTSSIIYAIVEIVGIIHWTFGNGK</sequence>
<evidence type="ECO:0000256" key="5">
    <source>
        <dbReference type="SAM" id="Phobius"/>
    </source>
</evidence>
<dbReference type="EMBL" id="FZOB01000011">
    <property type="protein sequence ID" value="SNR85701.1"/>
    <property type="molecule type" value="Genomic_DNA"/>
</dbReference>
<evidence type="ECO:0000256" key="3">
    <source>
        <dbReference type="ARBA" id="ARBA00022989"/>
    </source>
</evidence>
<dbReference type="InterPro" id="IPR006419">
    <property type="entry name" value="NMN_transpt_PnuC"/>
</dbReference>
<feature type="transmembrane region" description="Helical" evidence="5">
    <location>
        <begin position="56"/>
        <end position="76"/>
    </location>
</feature>
<dbReference type="Proteomes" id="UP000198405">
    <property type="component" value="Unassembled WGS sequence"/>
</dbReference>
<evidence type="ECO:0000256" key="1">
    <source>
        <dbReference type="ARBA" id="ARBA00004141"/>
    </source>
</evidence>
<keyword evidence="3 5" id="KW-1133">Transmembrane helix</keyword>
<comment type="subcellular location">
    <subcellularLocation>
        <location evidence="1">Membrane</location>
        <topology evidence="1">Multi-pass membrane protein</topology>
    </subcellularLocation>
</comment>
<dbReference type="OrthoDB" id="14978at2"/>
<dbReference type="GO" id="GO:0034257">
    <property type="term" value="F:nicotinamide riboside transmembrane transporter activity"/>
    <property type="evidence" value="ECO:0007669"/>
    <property type="project" value="InterPro"/>
</dbReference>
<keyword evidence="4 5" id="KW-0472">Membrane</keyword>
<feature type="transmembrane region" description="Helical" evidence="5">
    <location>
        <begin position="32"/>
        <end position="49"/>
    </location>
</feature>
<evidence type="ECO:0000313" key="7">
    <source>
        <dbReference type="Proteomes" id="UP000198405"/>
    </source>
</evidence>
<gene>
    <name evidence="6" type="ORF">SAMN06265340_1116</name>
</gene>
<evidence type="ECO:0000256" key="4">
    <source>
        <dbReference type="ARBA" id="ARBA00023136"/>
    </source>
</evidence>
<keyword evidence="7" id="KW-1185">Reference proteome</keyword>
<reference evidence="7" key="1">
    <citation type="submission" date="2017-06" db="EMBL/GenBank/DDBJ databases">
        <authorList>
            <person name="Varghese N."/>
            <person name="Submissions S."/>
        </authorList>
    </citation>
    <scope>NUCLEOTIDE SEQUENCE [LARGE SCALE GENOMIC DNA]</scope>
    <source>
        <strain evidence="7">DSM 15668</strain>
    </source>
</reference>
<keyword evidence="2 5" id="KW-0812">Transmembrane</keyword>
<organism evidence="6 7">
    <name type="scientific">Desulfurobacterium atlanticum</name>
    <dbReference type="NCBI Taxonomy" id="240169"/>
    <lineage>
        <taxon>Bacteria</taxon>
        <taxon>Pseudomonadati</taxon>
        <taxon>Aquificota</taxon>
        <taxon>Aquificia</taxon>
        <taxon>Desulfurobacteriales</taxon>
        <taxon>Desulfurobacteriaceae</taxon>
        <taxon>Desulfurobacterium</taxon>
    </lineage>
</organism>
<dbReference type="Pfam" id="PF04973">
    <property type="entry name" value="NMN_transporter"/>
    <property type="match status" value="1"/>
</dbReference>
<accession>A0A238ZRL9</accession>
<dbReference type="GO" id="GO:0016020">
    <property type="term" value="C:membrane"/>
    <property type="evidence" value="ECO:0007669"/>
    <property type="project" value="UniProtKB-SubCell"/>
</dbReference>
<proteinExistence type="predicted"/>
<dbReference type="RefSeq" id="WP_089323435.1">
    <property type="nucleotide sequence ID" value="NZ_FZOB01000011.1"/>
</dbReference>
<protein>
    <submittedName>
        <fullName evidence="6">Nicotinamide mononucleotide transporter</fullName>
    </submittedName>
</protein>
<dbReference type="AlphaFoldDB" id="A0A238ZRL9"/>
<evidence type="ECO:0000256" key="2">
    <source>
        <dbReference type="ARBA" id="ARBA00022692"/>
    </source>
</evidence>